<accession>A0A9N9TAU7</accession>
<name>A0A9N9TAU7_DIABA</name>
<dbReference type="PANTHER" id="PTHR21411">
    <property type="entry name" value="APONTIC"/>
    <property type="match status" value="1"/>
</dbReference>
<evidence type="ECO:0000313" key="2">
    <source>
        <dbReference type="EMBL" id="CAG9839931.1"/>
    </source>
</evidence>
<dbReference type="Proteomes" id="UP001153709">
    <property type="component" value="Chromosome 8"/>
</dbReference>
<reference evidence="2" key="1">
    <citation type="submission" date="2022-01" db="EMBL/GenBank/DDBJ databases">
        <authorList>
            <person name="King R."/>
        </authorList>
    </citation>
    <scope>NUCLEOTIDE SEQUENCE</scope>
</reference>
<gene>
    <name evidence="2" type="ORF">DIABBA_LOCUS12646</name>
</gene>
<feature type="compositionally biased region" description="Acidic residues" evidence="1">
    <location>
        <begin position="123"/>
        <end position="133"/>
    </location>
</feature>
<evidence type="ECO:0008006" key="4">
    <source>
        <dbReference type="Google" id="ProtNLM"/>
    </source>
</evidence>
<proteinExistence type="predicted"/>
<evidence type="ECO:0000256" key="1">
    <source>
        <dbReference type="SAM" id="MobiDB-lite"/>
    </source>
</evidence>
<sequence length="140" mass="16450">MTEQKAKRIRSMNWDEEERVSLINLNSRPRDLRQLQTQWKHMKMNASKVYSDYNRELKKTGGGQGPTIPDEIVMEIKDIMNPADLLRDYNVYDSDDPVTQLSTYEMEPITSEEVDTQLKSEEFTEVESEQVEIEEMKQVS</sequence>
<keyword evidence="3" id="KW-1185">Reference proteome</keyword>
<protein>
    <recommendedName>
        <fullName evidence="4">Regulatory protein zeste</fullName>
    </recommendedName>
</protein>
<evidence type="ECO:0000313" key="3">
    <source>
        <dbReference type="Proteomes" id="UP001153709"/>
    </source>
</evidence>
<dbReference type="AlphaFoldDB" id="A0A9N9TAU7"/>
<dbReference type="EMBL" id="OU898283">
    <property type="protein sequence ID" value="CAG9839931.1"/>
    <property type="molecule type" value="Genomic_DNA"/>
</dbReference>
<feature type="region of interest" description="Disordered" evidence="1">
    <location>
        <begin position="111"/>
        <end position="140"/>
    </location>
</feature>
<organism evidence="2 3">
    <name type="scientific">Diabrotica balteata</name>
    <name type="common">Banded cucumber beetle</name>
    <dbReference type="NCBI Taxonomy" id="107213"/>
    <lineage>
        <taxon>Eukaryota</taxon>
        <taxon>Metazoa</taxon>
        <taxon>Ecdysozoa</taxon>
        <taxon>Arthropoda</taxon>
        <taxon>Hexapoda</taxon>
        <taxon>Insecta</taxon>
        <taxon>Pterygota</taxon>
        <taxon>Neoptera</taxon>
        <taxon>Endopterygota</taxon>
        <taxon>Coleoptera</taxon>
        <taxon>Polyphaga</taxon>
        <taxon>Cucujiformia</taxon>
        <taxon>Chrysomeloidea</taxon>
        <taxon>Chrysomelidae</taxon>
        <taxon>Galerucinae</taxon>
        <taxon>Diabroticina</taxon>
        <taxon>Diabroticites</taxon>
        <taxon>Diabrotica</taxon>
    </lineage>
</organism>
<dbReference type="PANTHER" id="PTHR21411:SF0">
    <property type="entry name" value="REGULATORY PROTEIN ZESTE"/>
    <property type="match status" value="1"/>
</dbReference>
<dbReference type="OrthoDB" id="6814603at2759"/>